<dbReference type="GO" id="GO:0009055">
    <property type="term" value="F:electron transfer activity"/>
    <property type="evidence" value="ECO:0007669"/>
    <property type="project" value="InterPro"/>
</dbReference>
<organism evidence="2 3">
    <name type="scientific">Saccharospirillum salsuginis</name>
    <dbReference type="NCBI Taxonomy" id="418750"/>
    <lineage>
        <taxon>Bacteria</taxon>
        <taxon>Pseudomonadati</taxon>
        <taxon>Pseudomonadota</taxon>
        <taxon>Gammaproteobacteria</taxon>
        <taxon>Oceanospirillales</taxon>
        <taxon>Saccharospirillaceae</taxon>
        <taxon>Saccharospirillum</taxon>
    </lineage>
</organism>
<protein>
    <submittedName>
        <fullName evidence="2">Diacylglycerol kinase</fullName>
    </submittedName>
</protein>
<evidence type="ECO:0000313" key="3">
    <source>
        <dbReference type="Proteomes" id="UP000626148"/>
    </source>
</evidence>
<gene>
    <name evidence="2" type="primary">dhc</name>
    <name evidence="2" type="ORF">GCM10007392_02910</name>
</gene>
<keyword evidence="2" id="KW-0418">Kinase</keyword>
<name>A0A918N4Z3_9GAMM</name>
<reference evidence="2" key="2">
    <citation type="submission" date="2020-09" db="EMBL/GenBank/DDBJ databases">
        <authorList>
            <person name="Sun Q."/>
            <person name="Kim S."/>
        </authorList>
    </citation>
    <scope>NUCLEOTIDE SEQUENCE</scope>
    <source>
        <strain evidence="2">KCTC 22169</strain>
    </source>
</reference>
<accession>A0A918N4Z3</accession>
<feature type="compositionally biased region" description="Acidic residues" evidence="1">
    <location>
        <begin position="39"/>
        <end position="51"/>
    </location>
</feature>
<dbReference type="GO" id="GO:0016301">
    <property type="term" value="F:kinase activity"/>
    <property type="evidence" value="ECO:0007669"/>
    <property type="project" value="UniProtKB-KW"/>
</dbReference>
<feature type="region of interest" description="Disordered" evidence="1">
    <location>
        <begin position="35"/>
        <end position="62"/>
    </location>
</feature>
<dbReference type="InterPro" id="IPR018588">
    <property type="entry name" value="Dihaem_cytochrome-c"/>
</dbReference>
<dbReference type="GO" id="GO:0020037">
    <property type="term" value="F:heme binding"/>
    <property type="evidence" value="ECO:0007669"/>
    <property type="project" value="InterPro"/>
</dbReference>
<evidence type="ECO:0000256" key="1">
    <source>
        <dbReference type="SAM" id="MobiDB-lite"/>
    </source>
</evidence>
<dbReference type="InterPro" id="IPR036909">
    <property type="entry name" value="Cyt_c-like_dom_sf"/>
</dbReference>
<dbReference type="SUPFAM" id="SSF46626">
    <property type="entry name" value="Cytochrome c"/>
    <property type="match status" value="1"/>
</dbReference>
<dbReference type="Proteomes" id="UP000626148">
    <property type="component" value="Unassembled WGS sequence"/>
</dbReference>
<evidence type="ECO:0000313" key="2">
    <source>
        <dbReference type="EMBL" id="GGX39798.1"/>
    </source>
</evidence>
<comment type="caution">
    <text evidence="2">The sequence shown here is derived from an EMBL/GenBank/DDBJ whole genome shotgun (WGS) entry which is preliminary data.</text>
</comment>
<sequence>MNERIALWRWYLGTVLLGGALGLGIIGLASADGVSGYTGEEDEDRWEEDYDDGRQSGLSGTPGAGRELYRAECSACHLAYPAGLLPRRSWQALMSGLDNHFGENAELLPDDSDRISNYLLANAADTQSRVTRRFLRGLTSDETPLRVTDTPFFKRQHREIPDRRVTGNPEVGGFSQCQACHGDAAQRGVFDEDTVVIPGYGRWDD</sequence>
<proteinExistence type="predicted"/>
<keyword evidence="2" id="KW-0808">Transferase</keyword>
<reference evidence="2" key="1">
    <citation type="journal article" date="2014" name="Int. J. Syst. Evol. Microbiol.">
        <title>Complete genome sequence of Corynebacterium casei LMG S-19264T (=DSM 44701T), isolated from a smear-ripened cheese.</title>
        <authorList>
            <consortium name="US DOE Joint Genome Institute (JGI-PGF)"/>
            <person name="Walter F."/>
            <person name="Albersmeier A."/>
            <person name="Kalinowski J."/>
            <person name="Ruckert C."/>
        </authorList>
    </citation>
    <scope>NUCLEOTIDE SEQUENCE</scope>
    <source>
        <strain evidence="2">KCTC 22169</strain>
    </source>
</reference>
<dbReference type="AlphaFoldDB" id="A0A918N4Z3"/>
<dbReference type="Pfam" id="PF09626">
    <property type="entry name" value="DHC"/>
    <property type="match status" value="1"/>
</dbReference>
<dbReference type="RefSeq" id="WP_189606716.1">
    <property type="nucleotide sequence ID" value="NZ_BMXR01000001.1"/>
</dbReference>
<keyword evidence="3" id="KW-1185">Reference proteome</keyword>
<dbReference type="EMBL" id="BMXR01000001">
    <property type="protein sequence ID" value="GGX39798.1"/>
    <property type="molecule type" value="Genomic_DNA"/>
</dbReference>